<dbReference type="HOGENOM" id="CLU_2769799_0_0_9"/>
<dbReference type="Proteomes" id="UP000004459">
    <property type="component" value="Unassembled WGS sequence"/>
</dbReference>
<evidence type="ECO:0000313" key="2">
    <source>
        <dbReference type="EMBL" id="EHM41744.1"/>
    </source>
</evidence>
<organism evidence="2 3">
    <name type="scientific">Flavonifractor plautii ATCC 29863</name>
    <dbReference type="NCBI Taxonomy" id="411475"/>
    <lineage>
        <taxon>Bacteria</taxon>
        <taxon>Bacillati</taxon>
        <taxon>Bacillota</taxon>
        <taxon>Clostridia</taxon>
        <taxon>Eubacteriales</taxon>
        <taxon>Oscillospiraceae</taxon>
        <taxon>Flavonifractor</taxon>
    </lineage>
</organism>
<accession>G9YUQ3</accession>
<gene>
    <name evidence="2" type="ORF">HMPREF0372_03267</name>
</gene>
<feature type="region of interest" description="Disordered" evidence="1">
    <location>
        <begin position="43"/>
        <end position="69"/>
    </location>
</feature>
<dbReference type="EMBL" id="AGCK01000264">
    <property type="protein sequence ID" value="EHM41744.1"/>
    <property type="molecule type" value="Genomic_DNA"/>
</dbReference>
<proteinExistence type="predicted"/>
<sequence length="69" mass="7549">MAHPCAGFRPCASLVPAGRTHNITHDIMRPFLPADCSKMTRDLQKSPVSRVEQHEIGGTSEFGNKKTVS</sequence>
<comment type="caution">
    <text evidence="2">The sequence shown here is derived from an EMBL/GenBank/DDBJ whole genome shotgun (WGS) entry which is preliminary data.</text>
</comment>
<name>G9YUQ3_FLAPL</name>
<protein>
    <submittedName>
        <fullName evidence="2">Uncharacterized protein</fullName>
    </submittedName>
</protein>
<reference evidence="2 3" key="1">
    <citation type="submission" date="2011-08" db="EMBL/GenBank/DDBJ databases">
        <authorList>
            <person name="Weinstock G."/>
            <person name="Sodergren E."/>
            <person name="Clifton S."/>
            <person name="Fulton L."/>
            <person name="Fulton B."/>
            <person name="Courtney L."/>
            <person name="Fronick C."/>
            <person name="Harrison M."/>
            <person name="Strong C."/>
            <person name="Farmer C."/>
            <person name="Delahaunty K."/>
            <person name="Markovic C."/>
            <person name="Hall O."/>
            <person name="Minx P."/>
            <person name="Tomlinson C."/>
            <person name="Mitreva M."/>
            <person name="Hou S."/>
            <person name="Chen J."/>
            <person name="Wollam A."/>
            <person name="Pepin K.H."/>
            <person name="Johnson M."/>
            <person name="Bhonagiri V."/>
            <person name="Zhang X."/>
            <person name="Suruliraj S."/>
            <person name="Warren W."/>
            <person name="Chinwalla A."/>
            <person name="Mardis E.R."/>
            <person name="Wilson R.K."/>
        </authorList>
    </citation>
    <scope>NUCLEOTIDE SEQUENCE [LARGE SCALE GENOMIC DNA]</scope>
    <source>
        <strain evidence="2 3">ATCC 29863</strain>
    </source>
</reference>
<evidence type="ECO:0000256" key="1">
    <source>
        <dbReference type="SAM" id="MobiDB-lite"/>
    </source>
</evidence>
<dbReference type="AlphaFoldDB" id="G9YUQ3"/>
<evidence type="ECO:0000313" key="3">
    <source>
        <dbReference type="Proteomes" id="UP000004459"/>
    </source>
</evidence>